<dbReference type="STRING" id="455432.AWN90_36710"/>
<sequence>MFDKLAVGDSVAWWADSHGRGVEAHDPKAVLRSGRVVSVHHHPTEPNRVVACLVECRAPAAGVYIATIRPDQGHQPTVLTRADDH</sequence>
<dbReference type="AlphaFoldDB" id="A0A164LBF5"/>
<organism evidence="1 2">
    <name type="scientific">Nocardia terpenica</name>
    <dbReference type="NCBI Taxonomy" id="455432"/>
    <lineage>
        <taxon>Bacteria</taxon>
        <taxon>Bacillati</taxon>
        <taxon>Actinomycetota</taxon>
        <taxon>Actinomycetes</taxon>
        <taxon>Mycobacteriales</taxon>
        <taxon>Nocardiaceae</taxon>
        <taxon>Nocardia</taxon>
    </lineage>
</organism>
<accession>A0A164LBF5</accession>
<evidence type="ECO:0000313" key="2">
    <source>
        <dbReference type="Proteomes" id="UP000076512"/>
    </source>
</evidence>
<dbReference type="OrthoDB" id="4567598at2"/>
<proteinExistence type="predicted"/>
<evidence type="ECO:0000313" key="1">
    <source>
        <dbReference type="EMBL" id="KZM72221.1"/>
    </source>
</evidence>
<reference evidence="1 2" key="1">
    <citation type="submission" date="2016-04" db="EMBL/GenBank/DDBJ databases">
        <authorList>
            <person name="Evans L.H."/>
            <person name="Alamgir A."/>
            <person name="Owens N."/>
            <person name="Weber N.D."/>
            <person name="Virtaneva K."/>
            <person name="Barbian K."/>
            <person name="Babar A."/>
            <person name="Rosenke K."/>
        </authorList>
    </citation>
    <scope>NUCLEOTIDE SEQUENCE [LARGE SCALE GENOMIC DNA]</scope>
    <source>
        <strain evidence="1 2">IFM 0406</strain>
    </source>
</reference>
<keyword evidence="2" id="KW-1185">Reference proteome</keyword>
<evidence type="ECO:0008006" key="3">
    <source>
        <dbReference type="Google" id="ProtNLM"/>
    </source>
</evidence>
<gene>
    <name evidence="1" type="ORF">AWN90_36710</name>
</gene>
<protein>
    <recommendedName>
        <fullName evidence="3">DUF2945 domain-containing protein</fullName>
    </recommendedName>
</protein>
<dbReference type="EMBL" id="LWGR01000009">
    <property type="protein sequence ID" value="KZM72221.1"/>
    <property type="molecule type" value="Genomic_DNA"/>
</dbReference>
<dbReference type="RefSeq" id="WP_067592611.1">
    <property type="nucleotide sequence ID" value="NZ_JABMCZ010000001.1"/>
</dbReference>
<dbReference type="Proteomes" id="UP000076512">
    <property type="component" value="Unassembled WGS sequence"/>
</dbReference>
<comment type="caution">
    <text evidence="1">The sequence shown here is derived from an EMBL/GenBank/DDBJ whole genome shotgun (WGS) entry which is preliminary data.</text>
</comment>
<name>A0A164LBF5_9NOCA</name>